<feature type="transmembrane region" description="Helical" evidence="2">
    <location>
        <begin position="6"/>
        <end position="21"/>
    </location>
</feature>
<evidence type="ECO:0000313" key="4">
    <source>
        <dbReference type="EMBL" id="NBE51662.1"/>
    </source>
</evidence>
<dbReference type="InterPro" id="IPR046675">
    <property type="entry name" value="DUF6545"/>
</dbReference>
<keyword evidence="2" id="KW-0812">Transmembrane</keyword>
<feature type="domain" description="DUF6545" evidence="3">
    <location>
        <begin position="253"/>
        <end position="388"/>
    </location>
</feature>
<dbReference type="AlphaFoldDB" id="A0A964URH4"/>
<feature type="transmembrane region" description="Helical" evidence="2">
    <location>
        <begin position="149"/>
        <end position="171"/>
    </location>
</feature>
<dbReference type="Proteomes" id="UP000598297">
    <property type="component" value="Unassembled WGS sequence"/>
</dbReference>
<feature type="transmembrane region" description="Helical" evidence="2">
    <location>
        <begin position="228"/>
        <end position="251"/>
    </location>
</feature>
<dbReference type="OrthoDB" id="4315052at2"/>
<reference evidence="4" key="1">
    <citation type="submission" date="2020-01" db="EMBL/GenBank/DDBJ databases">
        <title>Whole-genome analyses of novel actinobacteria.</title>
        <authorList>
            <person name="Sahin N."/>
        </authorList>
    </citation>
    <scope>NUCLEOTIDE SEQUENCE</scope>
    <source>
        <strain evidence="4">YC537</strain>
    </source>
</reference>
<dbReference type="InterPro" id="IPR050039">
    <property type="entry name" value="MAB_1171c-like"/>
</dbReference>
<feature type="transmembrane region" description="Helical" evidence="2">
    <location>
        <begin position="33"/>
        <end position="51"/>
    </location>
</feature>
<feature type="transmembrane region" description="Helical" evidence="2">
    <location>
        <begin position="71"/>
        <end position="88"/>
    </location>
</feature>
<comment type="caution">
    <text evidence="4">The sequence shown here is derived from an EMBL/GenBank/DDBJ whole genome shotgun (WGS) entry which is preliminary data.</text>
</comment>
<accession>A0A964URH4</accession>
<feature type="transmembrane region" description="Helical" evidence="2">
    <location>
        <begin position="109"/>
        <end position="129"/>
    </location>
</feature>
<evidence type="ECO:0000259" key="3">
    <source>
        <dbReference type="Pfam" id="PF20182"/>
    </source>
</evidence>
<sequence>MFDYFKYLTAAVMTVIVIWRFPAVRYADAHRRALWGGYAGFAVALWLYTPAAMDAVDRIPVVDLSALLRHFASTAAIIAALTYVATSYGQSSETCVPRHVAASRWIARASYGVGAVGVILLTVLFFTVVDRDTPSENFLVDHAGEWGVAVYMTVFYLFPFVTTAVCGYQWTRAARQAESTSMRVGLGLMGLSMWMGLAHTVARIAIVWTTVAFPLSTSTVQFLVDASAIWMNLLFLIVAVGASIPTTRAAAARWRTLKTLHATYPLWFDLVEAFPGTSLYPPERRLTEFRHMRVPIDVRLDRWTHDIADACEILRYYAPRDLMFAAEDATASHPDPEPAAEAYWIKAALQVADTAAANLCAAAPLRDKPFVDTDSEAAWHARVSTAYSHITADQARELLLHSAEMESEPGRSPAMSFTGHFRSTAK</sequence>
<feature type="transmembrane region" description="Helical" evidence="2">
    <location>
        <begin position="183"/>
        <end position="208"/>
    </location>
</feature>
<evidence type="ECO:0000256" key="2">
    <source>
        <dbReference type="SAM" id="Phobius"/>
    </source>
</evidence>
<evidence type="ECO:0000313" key="5">
    <source>
        <dbReference type="Proteomes" id="UP000598297"/>
    </source>
</evidence>
<proteinExistence type="predicted"/>
<protein>
    <recommendedName>
        <fullName evidence="3">DUF6545 domain-containing protein</fullName>
    </recommendedName>
</protein>
<keyword evidence="5" id="KW-1185">Reference proteome</keyword>
<keyword evidence="2" id="KW-0472">Membrane</keyword>
<keyword evidence="2" id="KW-1133">Transmembrane helix</keyword>
<gene>
    <name evidence="4" type="ORF">GUY60_09520</name>
</gene>
<dbReference type="NCBIfam" id="NF042915">
    <property type="entry name" value="MAB_1171c_fam"/>
    <property type="match status" value="1"/>
</dbReference>
<dbReference type="RefSeq" id="WP_161695877.1">
    <property type="nucleotide sequence ID" value="NZ_JAAAHS010000048.1"/>
</dbReference>
<dbReference type="Pfam" id="PF20182">
    <property type="entry name" value="DUF6545"/>
    <property type="match status" value="1"/>
</dbReference>
<name>A0A964URH4_9ACTN</name>
<evidence type="ECO:0000256" key="1">
    <source>
        <dbReference type="SAM" id="MobiDB-lite"/>
    </source>
</evidence>
<organism evidence="4 5">
    <name type="scientific">Streptomyces boluensis</name>
    <dbReference type="NCBI Taxonomy" id="1775135"/>
    <lineage>
        <taxon>Bacteria</taxon>
        <taxon>Bacillati</taxon>
        <taxon>Actinomycetota</taxon>
        <taxon>Actinomycetes</taxon>
        <taxon>Kitasatosporales</taxon>
        <taxon>Streptomycetaceae</taxon>
        <taxon>Streptomyces</taxon>
    </lineage>
</organism>
<feature type="region of interest" description="Disordered" evidence="1">
    <location>
        <begin position="406"/>
        <end position="426"/>
    </location>
</feature>
<dbReference type="EMBL" id="JAAAHS010000048">
    <property type="protein sequence ID" value="NBE51662.1"/>
    <property type="molecule type" value="Genomic_DNA"/>
</dbReference>